<proteinExistence type="predicted"/>
<reference evidence="3 4" key="1">
    <citation type="submission" date="2018-05" db="EMBL/GenBank/DDBJ databases">
        <title>Genomic analysis of Gracilibacillus dipsosauri DD1 reveals novel features of a salt-tolerant amylase.</title>
        <authorList>
            <person name="Deutch C.E."/>
            <person name="Yang S."/>
        </authorList>
    </citation>
    <scope>NUCLEOTIDE SEQUENCE [LARGE SCALE GENOMIC DNA]</scope>
    <source>
        <strain evidence="3 4">DD1</strain>
    </source>
</reference>
<dbReference type="PANTHER" id="PTHR21666:SF270">
    <property type="entry name" value="MUREIN HYDROLASE ACTIVATOR ENVC"/>
    <property type="match status" value="1"/>
</dbReference>
<dbReference type="RefSeq" id="WP_109983408.1">
    <property type="nucleotide sequence ID" value="NZ_QGTD01000004.1"/>
</dbReference>
<dbReference type="InterPro" id="IPR011055">
    <property type="entry name" value="Dup_hybrid_motif"/>
</dbReference>
<dbReference type="PROSITE" id="PS51257">
    <property type="entry name" value="PROKAR_LIPOPROTEIN"/>
    <property type="match status" value="1"/>
</dbReference>
<evidence type="ECO:0000313" key="3">
    <source>
        <dbReference type="EMBL" id="PWU70037.1"/>
    </source>
</evidence>
<dbReference type="PANTHER" id="PTHR21666">
    <property type="entry name" value="PEPTIDASE-RELATED"/>
    <property type="match status" value="1"/>
</dbReference>
<keyword evidence="1" id="KW-0732">Signal</keyword>
<name>A0A317L2K0_9BACI</name>
<dbReference type="GO" id="GO:0004222">
    <property type="term" value="F:metalloendopeptidase activity"/>
    <property type="evidence" value="ECO:0007669"/>
    <property type="project" value="TreeGrafter"/>
</dbReference>
<organism evidence="3 4">
    <name type="scientific">Gracilibacillus dipsosauri</name>
    <dbReference type="NCBI Taxonomy" id="178340"/>
    <lineage>
        <taxon>Bacteria</taxon>
        <taxon>Bacillati</taxon>
        <taxon>Bacillota</taxon>
        <taxon>Bacilli</taxon>
        <taxon>Bacillales</taxon>
        <taxon>Bacillaceae</taxon>
        <taxon>Gracilibacillus</taxon>
    </lineage>
</organism>
<dbReference type="AlphaFoldDB" id="A0A317L2K0"/>
<dbReference type="CDD" id="cd12797">
    <property type="entry name" value="M23_peptidase"/>
    <property type="match status" value="1"/>
</dbReference>
<dbReference type="InterPro" id="IPR050570">
    <property type="entry name" value="Cell_wall_metabolism_enzyme"/>
</dbReference>
<comment type="caution">
    <text evidence="3">The sequence shown here is derived from an EMBL/GenBank/DDBJ whole genome shotgun (WGS) entry which is preliminary data.</text>
</comment>
<keyword evidence="4" id="KW-1185">Reference proteome</keyword>
<dbReference type="Pfam" id="PF01551">
    <property type="entry name" value="Peptidase_M23"/>
    <property type="match status" value="1"/>
</dbReference>
<dbReference type="EMBL" id="QGTD01000004">
    <property type="protein sequence ID" value="PWU70037.1"/>
    <property type="molecule type" value="Genomic_DNA"/>
</dbReference>
<dbReference type="OrthoDB" id="9809488at2"/>
<feature type="domain" description="M23ase beta-sheet core" evidence="2">
    <location>
        <begin position="199"/>
        <end position="291"/>
    </location>
</feature>
<protein>
    <submittedName>
        <fullName evidence="3">Metalloendopeptidase</fullName>
    </submittedName>
</protein>
<dbReference type="SUPFAM" id="SSF51261">
    <property type="entry name" value="Duplicated hybrid motif"/>
    <property type="match status" value="1"/>
</dbReference>
<accession>A0A317L2K0</accession>
<evidence type="ECO:0000313" key="4">
    <source>
        <dbReference type="Proteomes" id="UP000245624"/>
    </source>
</evidence>
<dbReference type="Gene3D" id="2.70.70.10">
    <property type="entry name" value="Glucose Permease (Domain IIA)"/>
    <property type="match status" value="1"/>
</dbReference>
<dbReference type="InterPro" id="IPR016047">
    <property type="entry name" value="M23ase_b-sheet_dom"/>
</dbReference>
<feature type="chain" id="PRO_5039080587" evidence="1">
    <location>
        <begin position="20"/>
        <end position="319"/>
    </location>
</feature>
<evidence type="ECO:0000256" key="1">
    <source>
        <dbReference type="SAM" id="SignalP"/>
    </source>
</evidence>
<gene>
    <name evidence="3" type="ORF">DLJ74_03710</name>
</gene>
<evidence type="ECO:0000259" key="2">
    <source>
        <dbReference type="Pfam" id="PF01551"/>
    </source>
</evidence>
<dbReference type="Proteomes" id="UP000245624">
    <property type="component" value="Unassembled WGS sequence"/>
</dbReference>
<sequence>MKRLGKISLALLAVIVIVACSNKKGSNGENDRPSQFFPPEDLPEKFLAGEFEAIYHQTSKAFQESVSLKEFKKLGKDFTKGVNNFESVSTMPVQAFTEYQWISDAGDKGIRSYFAEDYTIEGLQVLPIHSYESDEVYTKNTYQMPMAGEWVTFWGGTNELVNYHYAVESERYAYDLVIVENDSTFEGDPTKNESYYAFGEDVLAPYDGIVVSAENEIEDNTPTVDTNEKEPLGNHVILKHEHQEYSVIAHIQKGSLKVKEGDQVKAGDLLGSVGNSGNSSEPHIHFHVADGENWLEATSIRIKLKDGIEPVRGEKVTGF</sequence>
<feature type="signal peptide" evidence="1">
    <location>
        <begin position="1"/>
        <end position="19"/>
    </location>
</feature>